<organism evidence="1 2">
    <name type="scientific">Blastochloris viridis</name>
    <name type="common">Rhodopseudomonas viridis</name>
    <dbReference type="NCBI Taxonomy" id="1079"/>
    <lineage>
        <taxon>Bacteria</taxon>
        <taxon>Pseudomonadati</taxon>
        <taxon>Pseudomonadota</taxon>
        <taxon>Alphaproteobacteria</taxon>
        <taxon>Hyphomicrobiales</taxon>
        <taxon>Blastochloridaceae</taxon>
        <taxon>Blastochloris</taxon>
    </lineage>
</organism>
<gene>
    <name evidence="1" type="ORF">DI628_04225</name>
</gene>
<sequence length="61" mass="7072">MQILVKGSHDSTYTYPPQWETDTVACCGYSIHVLYPVRTDFIYNPDTVWIVFFDSRGRLPA</sequence>
<evidence type="ECO:0000313" key="2">
    <source>
        <dbReference type="Proteomes" id="UP000320948"/>
    </source>
</evidence>
<dbReference type="AlphaFoldDB" id="A0A6N4R505"/>
<name>A0A6N4R505_BLAVI</name>
<evidence type="ECO:0000313" key="1">
    <source>
        <dbReference type="EMBL" id="TKW61833.1"/>
    </source>
</evidence>
<accession>A0A6N4R505</accession>
<reference evidence="1 2" key="1">
    <citation type="journal article" date="2017" name="Nat. Commun.">
        <title>In situ click chemistry generation of cyclooxygenase-2 inhibitors.</title>
        <authorList>
            <person name="Bhardwaj A."/>
            <person name="Kaur J."/>
            <person name="Wuest M."/>
            <person name="Wuest F."/>
        </authorList>
    </citation>
    <scope>NUCLEOTIDE SEQUENCE [LARGE SCALE GENOMIC DNA]</scope>
    <source>
        <strain evidence="1">S2_018_000_R2_106</strain>
    </source>
</reference>
<comment type="caution">
    <text evidence="1">The sequence shown here is derived from an EMBL/GenBank/DDBJ whole genome shotgun (WGS) entry which is preliminary data.</text>
</comment>
<dbReference type="EMBL" id="VAFM01000001">
    <property type="protein sequence ID" value="TKW61833.1"/>
    <property type="molecule type" value="Genomic_DNA"/>
</dbReference>
<protein>
    <submittedName>
        <fullName evidence="1">Uncharacterized protein</fullName>
    </submittedName>
</protein>
<proteinExistence type="predicted"/>
<dbReference type="Proteomes" id="UP000320948">
    <property type="component" value="Unassembled WGS sequence"/>
</dbReference>